<dbReference type="InterPro" id="IPR029048">
    <property type="entry name" value="HSP70_C_sf"/>
</dbReference>
<dbReference type="Gene3D" id="2.60.34.10">
    <property type="entry name" value="Substrate Binding Domain Of DNAk, Chain A, domain 1"/>
    <property type="match status" value="1"/>
</dbReference>
<dbReference type="GO" id="GO:0005524">
    <property type="term" value="F:ATP binding"/>
    <property type="evidence" value="ECO:0007669"/>
    <property type="project" value="UniProtKB-KW"/>
</dbReference>
<dbReference type="FunFam" id="3.90.640.10:FF:000004">
    <property type="entry name" value="Heat shock 70 kDa protein 4"/>
    <property type="match status" value="1"/>
</dbReference>
<gene>
    <name evidence="4" type="ORF">Pmar_PMAR029273</name>
</gene>
<name>C5KMP9_PERM5</name>
<dbReference type="OrthoDB" id="434160at2759"/>
<keyword evidence="5" id="KW-1185">Reference proteome</keyword>
<dbReference type="GO" id="GO:0140662">
    <property type="term" value="F:ATP-dependent protein folding chaperone"/>
    <property type="evidence" value="ECO:0007669"/>
    <property type="project" value="InterPro"/>
</dbReference>
<evidence type="ECO:0000256" key="2">
    <source>
        <dbReference type="ARBA" id="ARBA00022840"/>
    </source>
</evidence>
<dbReference type="InterPro" id="IPR029047">
    <property type="entry name" value="HSP70_peptide-bd_sf"/>
</dbReference>
<dbReference type="PROSITE" id="PS01036">
    <property type="entry name" value="HSP70_3"/>
    <property type="match status" value="1"/>
</dbReference>
<dbReference type="InterPro" id="IPR013126">
    <property type="entry name" value="Hsp_70_fam"/>
</dbReference>
<reference evidence="4 5" key="1">
    <citation type="submission" date="2008-07" db="EMBL/GenBank/DDBJ databases">
        <authorList>
            <person name="El-Sayed N."/>
            <person name="Caler E."/>
            <person name="Inman J."/>
            <person name="Amedeo P."/>
            <person name="Hass B."/>
            <person name="Wortman J."/>
        </authorList>
    </citation>
    <scope>NUCLEOTIDE SEQUENCE [LARGE SCALE GENOMIC DNA]</scope>
    <source>
        <strain evidence="5">ATCC 50983 / TXsc</strain>
    </source>
</reference>
<dbReference type="FunCoup" id="C5KMP9">
    <property type="interactions" value="213"/>
</dbReference>
<feature type="compositionally biased region" description="Polar residues" evidence="3">
    <location>
        <begin position="546"/>
        <end position="555"/>
    </location>
</feature>
<evidence type="ECO:0000313" key="4">
    <source>
        <dbReference type="EMBL" id="EER14207.1"/>
    </source>
</evidence>
<dbReference type="Proteomes" id="UP000007800">
    <property type="component" value="Unassembled WGS sequence"/>
</dbReference>
<keyword evidence="4" id="KW-0346">Stress response</keyword>
<dbReference type="Gene3D" id="3.30.30.30">
    <property type="match status" value="1"/>
</dbReference>
<dbReference type="OMA" id="WEQSPEI"/>
<evidence type="ECO:0000256" key="1">
    <source>
        <dbReference type="ARBA" id="ARBA00022741"/>
    </source>
</evidence>
<dbReference type="Gene3D" id="1.20.1270.10">
    <property type="match status" value="1"/>
</dbReference>
<keyword evidence="2" id="KW-0067">ATP-binding</keyword>
<dbReference type="Gene3D" id="3.90.640.10">
    <property type="entry name" value="Actin, Chain A, domain 4"/>
    <property type="match status" value="1"/>
</dbReference>
<dbReference type="PRINTS" id="PR00301">
    <property type="entry name" value="HEATSHOCK70"/>
</dbReference>
<protein>
    <submittedName>
        <fullName evidence="4">105 kDa heat shock protein 1, putative</fullName>
    </submittedName>
</protein>
<proteinExistence type="predicted"/>
<dbReference type="EMBL" id="GG674496">
    <property type="protein sequence ID" value="EER14207.1"/>
    <property type="molecule type" value="Genomic_DNA"/>
</dbReference>
<accession>C5KMP9</accession>
<dbReference type="RefSeq" id="XP_002782412.1">
    <property type="nucleotide sequence ID" value="XM_002782366.1"/>
</dbReference>
<evidence type="ECO:0000313" key="5">
    <source>
        <dbReference type="Proteomes" id="UP000007800"/>
    </source>
</evidence>
<dbReference type="GeneID" id="9060244"/>
<dbReference type="Pfam" id="PF00012">
    <property type="entry name" value="HSP70"/>
    <property type="match status" value="1"/>
</dbReference>
<dbReference type="PANTHER" id="PTHR45639">
    <property type="entry name" value="HSC70CB, ISOFORM G-RELATED"/>
    <property type="match status" value="1"/>
</dbReference>
<dbReference type="GO" id="GO:0005634">
    <property type="term" value="C:nucleus"/>
    <property type="evidence" value="ECO:0007669"/>
    <property type="project" value="TreeGrafter"/>
</dbReference>
<dbReference type="Gene3D" id="3.30.420.40">
    <property type="match status" value="2"/>
</dbReference>
<dbReference type="PANTHER" id="PTHR45639:SF4">
    <property type="entry name" value="HSC70CB, ISOFORM G"/>
    <property type="match status" value="1"/>
</dbReference>
<dbReference type="SUPFAM" id="SSF53067">
    <property type="entry name" value="Actin-like ATPase domain"/>
    <property type="match status" value="2"/>
</dbReference>
<dbReference type="GO" id="GO:0005829">
    <property type="term" value="C:cytosol"/>
    <property type="evidence" value="ECO:0007669"/>
    <property type="project" value="TreeGrafter"/>
</dbReference>
<dbReference type="SUPFAM" id="SSF100934">
    <property type="entry name" value="Heat shock protein 70kD (HSP70), C-terminal subdomain"/>
    <property type="match status" value="1"/>
</dbReference>
<feature type="region of interest" description="Disordered" evidence="3">
    <location>
        <begin position="520"/>
        <end position="581"/>
    </location>
</feature>
<dbReference type="InterPro" id="IPR043129">
    <property type="entry name" value="ATPase_NBD"/>
</dbReference>
<feature type="compositionally biased region" description="Basic and acidic residues" evidence="3">
    <location>
        <begin position="520"/>
        <end position="533"/>
    </location>
</feature>
<dbReference type="InterPro" id="IPR018181">
    <property type="entry name" value="Heat_shock_70_CS"/>
</dbReference>
<keyword evidence="1" id="KW-0547">Nucleotide-binding</keyword>
<organism evidence="5">
    <name type="scientific">Perkinsus marinus (strain ATCC 50983 / TXsc)</name>
    <dbReference type="NCBI Taxonomy" id="423536"/>
    <lineage>
        <taxon>Eukaryota</taxon>
        <taxon>Sar</taxon>
        <taxon>Alveolata</taxon>
        <taxon>Perkinsozoa</taxon>
        <taxon>Perkinsea</taxon>
        <taxon>Perkinsida</taxon>
        <taxon>Perkinsidae</taxon>
        <taxon>Perkinsus</taxon>
    </lineage>
</organism>
<dbReference type="InParanoid" id="C5KMP9"/>
<sequence>MSGVIGIDLGTADAIVASVGKGVVDIVRNEVSERKTPCVVGFTDKNRLIGEAAMTSIKSNYKNTCRNPKQLLGRTSIDQDEELIKEKFFQVCDNAIADDGTVGYRVSYLGKERILSATVVTSMLLSKLKDTADAFTSSNSKDVVIAVPSYFQDAHRHAILDAARIAGLNCLRVMNDSTATALAYGIYRSNEFSDNTPTIVAFTSVGASHFGTSIVKFTKGHLTVLGEAIDTTVGGRYIDKILMEHYSQQFTTKTGLDPLKNAKSRFKLEEAVNKVKKILSANNEAVLGIECLLEDEDLNVVVTRDKLEELCSPMVDKMQSVMNKALKEANITIDDLHSVEIIGGVSRVPFIQRTIVDTLHKDLSRTLNADECVARGCALQAAMLSPLFKVRDFAVTDFTQQGIEVAWQQQTTSTTNNDDVEGCSSIIKRTEVFPPRSTLNTVKMLTFYRKEAFELWAQYTNSDDHADDASLGRYTIQVPHNSENDEGPKKIKVRAKLSLHGTFSIENAIMIEEEEYQVVEKERRRRSINKETNDDNDDENMVDASPSATTTTANDDVNMEPAEVPKDKEEEYEEVEVMKTKTRTKKTEIPIIRSHVPGMCEERLIAAENDESMMKSVDREVADTDERRNELESYVFESRDKISSPSSRWYEYLSAAQREELSNILMQTEDWIYDHYEATKAEYMDKLIEIRALGDGAESRAMEASLRPEAEARAQDVIQKYRSLAQSPDIAYAHIAIERKQYILEECHKLESWLSQQKALQVRQPLYLEPVYTVSQLNDKTDALIKLADGILSEKKPPSPPLPKKQESSSPDQSGTSVPPEAIVEEPDNVDDEVSPKDMDVD</sequence>
<dbReference type="AlphaFoldDB" id="C5KMP9"/>
<feature type="compositionally biased region" description="Acidic residues" evidence="3">
    <location>
        <begin position="823"/>
        <end position="833"/>
    </location>
</feature>
<feature type="region of interest" description="Disordered" evidence="3">
    <location>
        <begin position="789"/>
        <end position="842"/>
    </location>
</feature>
<dbReference type="CDD" id="cd11732">
    <property type="entry name" value="ASKHA_NBD_HSP70_HSP105-110-like"/>
    <property type="match status" value="1"/>
</dbReference>
<evidence type="ECO:0000256" key="3">
    <source>
        <dbReference type="SAM" id="MobiDB-lite"/>
    </source>
</evidence>